<proteinExistence type="predicted"/>
<gene>
    <name evidence="1" type="ORF">SAMN04487969_102467</name>
</gene>
<organism evidence="1 2">
    <name type="scientific">Paenibacillus algorifonticola</name>
    <dbReference type="NCBI Taxonomy" id="684063"/>
    <lineage>
        <taxon>Bacteria</taxon>
        <taxon>Bacillati</taxon>
        <taxon>Bacillota</taxon>
        <taxon>Bacilli</taxon>
        <taxon>Bacillales</taxon>
        <taxon>Paenibacillaceae</taxon>
        <taxon>Paenibacillus</taxon>
    </lineage>
</organism>
<keyword evidence="2" id="KW-1185">Reference proteome</keyword>
<name>A0A1I2AFG0_9BACL</name>
<dbReference type="Proteomes" id="UP000183410">
    <property type="component" value="Unassembled WGS sequence"/>
</dbReference>
<evidence type="ECO:0000313" key="2">
    <source>
        <dbReference type="Proteomes" id="UP000183410"/>
    </source>
</evidence>
<evidence type="ECO:0000313" key="1">
    <source>
        <dbReference type="EMBL" id="SFE42754.1"/>
    </source>
</evidence>
<dbReference type="OrthoDB" id="2667073at2"/>
<reference evidence="2" key="1">
    <citation type="submission" date="2016-10" db="EMBL/GenBank/DDBJ databases">
        <authorList>
            <person name="Varghese N."/>
            <person name="Submissions S."/>
        </authorList>
    </citation>
    <scope>NUCLEOTIDE SEQUENCE [LARGE SCALE GENOMIC DNA]</scope>
    <source>
        <strain evidence="2">CGMCC 1.10223</strain>
    </source>
</reference>
<protein>
    <submittedName>
        <fullName evidence="1">Uncharacterized protein</fullName>
    </submittedName>
</protein>
<dbReference type="RefSeq" id="WP_046230190.1">
    <property type="nucleotide sequence ID" value="NZ_FONN01000002.1"/>
</dbReference>
<sequence>MRTGDIRFADLLAAEGLKSGMVFASPLMKGWEAARAVADFKAQENIRADHNRIIAAAKPGTVGHLVDRLATFYHSEYVKIHQPWVRETPFEEWRDRQLAGKGIVL</sequence>
<dbReference type="EMBL" id="FONN01000002">
    <property type="protein sequence ID" value="SFE42754.1"/>
    <property type="molecule type" value="Genomic_DNA"/>
</dbReference>
<dbReference type="AlphaFoldDB" id="A0A1I2AFG0"/>
<accession>A0A1I2AFG0</accession>